<dbReference type="InterPro" id="IPR042184">
    <property type="entry name" value="YqeY/Aim41_N"/>
</dbReference>
<keyword evidence="1" id="KW-0808">Transferase</keyword>
<dbReference type="STRING" id="908809.ABG79_01637"/>
<evidence type="ECO:0000313" key="1">
    <source>
        <dbReference type="EMBL" id="KRQ86654.1"/>
    </source>
</evidence>
<dbReference type="Gene3D" id="1.10.1510.10">
    <property type="entry name" value="Uncharacterised protein YqeY/AIM41 PF09424, N-terminal domain"/>
    <property type="match status" value="1"/>
</dbReference>
<name>A0A0R3JZF8_CALMK</name>
<dbReference type="Proteomes" id="UP000052015">
    <property type="component" value="Unassembled WGS sequence"/>
</dbReference>
<dbReference type="PANTHER" id="PTHR28055:SF1">
    <property type="entry name" value="ALTERED INHERITANCE OF MITOCHONDRIA PROTEIN 41, MITOCHONDRIAL"/>
    <property type="match status" value="1"/>
</dbReference>
<dbReference type="GO" id="GO:0016740">
    <property type="term" value="F:transferase activity"/>
    <property type="evidence" value="ECO:0007669"/>
    <property type="project" value="UniProtKB-KW"/>
</dbReference>
<dbReference type="SUPFAM" id="SSF89095">
    <property type="entry name" value="GatB/YqeY motif"/>
    <property type="match status" value="1"/>
</dbReference>
<dbReference type="PATRIC" id="fig|908809.3.peg.1641"/>
<dbReference type="GO" id="GO:0016884">
    <property type="term" value="F:carbon-nitrogen ligase activity, with glutamine as amido-N-donor"/>
    <property type="evidence" value="ECO:0007669"/>
    <property type="project" value="InterPro"/>
</dbReference>
<proteinExistence type="predicted"/>
<dbReference type="Pfam" id="PF09424">
    <property type="entry name" value="YqeY"/>
    <property type="match status" value="1"/>
</dbReference>
<dbReference type="EMBL" id="LKHP01000008">
    <property type="protein sequence ID" value="KRQ86654.1"/>
    <property type="molecule type" value="Genomic_DNA"/>
</dbReference>
<comment type="caution">
    <text evidence="1">The sequence shown here is derived from an EMBL/GenBank/DDBJ whole genome shotgun (WGS) entry which is preliminary data.</text>
</comment>
<sequence length="147" mass="16570">MSLKERIQEDWKNAMKAKDSFRASVLNMAKAAILYDEKTNGQALDDEQIIAVISREVKKRKESIADFEKGNRQDLVDQTNKEIEILLEYLPQQLTEEEIAEIIKGAVDEVGANSIKDMGKVMAIVAPKVKGRADGKMVSEMVKKFLQ</sequence>
<evidence type="ECO:0000313" key="2">
    <source>
        <dbReference type="Proteomes" id="UP000052015"/>
    </source>
</evidence>
<dbReference type="PANTHER" id="PTHR28055">
    <property type="entry name" value="ALTERED INHERITANCE OF MITOCHONDRIA PROTEIN 41, MITOCHONDRIAL"/>
    <property type="match status" value="1"/>
</dbReference>
<dbReference type="Gene3D" id="1.10.10.410">
    <property type="match status" value="1"/>
</dbReference>
<protein>
    <submittedName>
        <fullName evidence="1">Glutamyl-tRNA(Gln) amidotransferase subunit E</fullName>
    </submittedName>
</protein>
<organism evidence="1 2">
    <name type="scientific">Caloramator mitchellensis</name>
    <dbReference type="NCBI Taxonomy" id="908809"/>
    <lineage>
        <taxon>Bacteria</taxon>
        <taxon>Bacillati</taxon>
        <taxon>Bacillota</taxon>
        <taxon>Clostridia</taxon>
        <taxon>Eubacteriales</taxon>
        <taxon>Clostridiaceae</taxon>
        <taxon>Caloramator</taxon>
    </lineage>
</organism>
<dbReference type="AlphaFoldDB" id="A0A0R3JZF8"/>
<dbReference type="InterPro" id="IPR019004">
    <property type="entry name" value="YqeY/Aim41"/>
</dbReference>
<accession>A0A0R3JZF8</accession>
<dbReference type="InterPro" id="IPR023168">
    <property type="entry name" value="GatB_Yqey_C_2"/>
</dbReference>
<dbReference type="RefSeq" id="WP_057978949.1">
    <property type="nucleotide sequence ID" value="NZ_LKHP01000008.1"/>
</dbReference>
<dbReference type="OrthoDB" id="9794041at2"/>
<reference evidence="1 2" key="1">
    <citation type="submission" date="2015-09" db="EMBL/GenBank/DDBJ databases">
        <title>Draft genome sequence of a Caloramator mitchellensis, a moderate thermophile from the Great Artesian Basin of Australia.</title>
        <authorList>
            <person name="Patel B.K."/>
        </authorList>
    </citation>
    <scope>NUCLEOTIDE SEQUENCE [LARGE SCALE GENOMIC DNA]</scope>
    <source>
        <strain evidence="1 2">VF08</strain>
    </source>
</reference>
<dbReference type="InterPro" id="IPR003789">
    <property type="entry name" value="Asn/Gln_tRNA_amidoTrase-B-like"/>
</dbReference>
<gene>
    <name evidence="1" type="ORF">ABG79_01637</name>
</gene>
<keyword evidence="2" id="KW-1185">Reference proteome</keyword>